<dbReference type="InterPro" id="IPR016024">
    <property type="entry name" value="ARM-type_fold"/>
</dbReference>
<name>A0A2T6AII3_9FLAO</name>
<proteinExistence type="predicted"/>
<evidence type="ECO:0000313" key="2">
    <source>
        <dbReference type="EMBL" id="PTX43616.1"/>
    </source>
</evidence>
<dbReference type="AlphaFoldDB" id="A0A2T6AII3"/>
<dbReference type="SUPFAM" id="SSF48371">
    <property type="entry name" value="ARM repeat"/>
    <property type="match status" value="1"/>
</dbReference>
<sequence>MNESSILILIGFVFAVLVIYWISIVISVIYRRNRTKRLQKIEMTFAEIVSGYLYNDPNDPLTLTEINKTLKNVGIKKQNKNNIQFLIGLMIRTQRTILGTNFYKLQKLYSQIPPYRVSINKISSWSWYRKARGIREIYEMNQSQYLDEIFKYRNHRNIYVRREAQIALVVFLGWESLRFLPYLKRNMTLWQQIKIVEKLYDHYPKPELKWLHRAYKTERLFGKKLLMRIIRKYELHAETGYIVDNLNHEDYEVRETAIYCLQTFALSKSKISYVKVLFEDITDPTQQGQLLNYLYHNSEMDLDFYMKQLNNASDDLKLSIAEILWNNGYKEKVQEFYYKQYPAETELNVE</sequence>
<evidence type="ECO:0000313" key="3">
    <source>
        <dbReference type="Proteomes" id="UP000244174"/>
    </source>
</evidence>
<dbReference type="EMBL" id="QBKQ01000002">
    <property type="protein sequence ID" value="PTX43616.1"/>
    <property type="molecule type" value="Genomic_DNA"/>
</dbReference>
<evidence type="ECO:0008006" key="4">
    <source>
        <dbReference type="Google" id="ProtNLM"/>
    </source>
</evidence>
<organism evidence="2 3">
    <name type="scientific">Christiangramia gaetbulicola</name>
    <dbReference type="NCBI Taxonomy" id="703340"/>
    <lineage>
        <taxon>Bacteria</taxon>
        <taxon>Pseudomonadati</taxon>
        <taxon>Bacteroidota</taxon>
        <taxon>Flavobacteriia</taxon>
        <taxon>Flavobacteriales</taxon>
        <taxon>Flavobacteriaceae</taxon>
        <taxon>Christiangramia</taxon>
    </lineage>
</organism>
<keyword evidence="1" id="KW-0812">Transmembrane</keyword>
<gene>
    <name evidence="2" type="ORF">C8P64_2146</name>
</gene>
<protein>
    <recommendedName>
        <fullName evidence="4">HEAT repeat protein</fullName>
    </recommendedName>
</protein>
<keyword evidence="1" id="KW-0472">Membrane</keyword>
<dbReference type="Proteomes" id="UP000244174">
    <property type="component" value="Unassembled WGS sequence"/>
</dbReference>
<accession>A0A2T6AII3</accession>
<feature type="transmembrane region" description="Helical" evidence="1">
    <location>
        <begin position="6"/>
        <end position="30"/>
    </location>
</feature>
<dbReference type="RefSeq" id="WP_108172028.1">
    <property type="nucleotide sequence ID" value="NZ_QBKQ01000002.1"/>
</dbReference>
<comment type="caution">
    <text evidence="2">The sequence shown here is derived from an EMBL/GenBank/DDBJ whole genome shotgun (WGS) entry which is preliminary data.</text>
</comment>
<keyword evidence="1" id="KW-1133">Transmembrane helix</keyword>
<dbReference type="OrthoDB" id="1454284at2"/>
<evidence type="ECO:0000256" key="1">
    <source>
        <dbReference type="SAM" id="Phobius"/>
    </source>
</evidence>
<reference evidence="2 3" key="1">
    <citation type="submission" date="2018-04" db="EMBL/GenBank/DDBJ databases">
        <title>Genomic Encyclopedia of Archaeal and Bacterial Type Strains, Phase II (KMG-II): from individual species to whole genera.</title>
        <authorList>
            <person name="Goeker M."/>
        </authorList>
    </citation>
    <scope>NUCLEOTIDE SEQUENCE [LARGE SCALE GENOMIC DNA]</scope>
    <source>
        <strain evidence="2 3">DSM 23082</strain>
    </source>
</reference>
<keyword evidence="3" id="KW-1185">Reference proteome</keyword>